<evidence type="ECO:0000313" key="2">
    <source>
        <dbReference type="Proteomes" id="UP000717364"/>
    </source>
</evidence>
<keyword evidence="2" id="KW-1185">Reference proteome</keyword>
<name>A0A947DJI3_9CYAN</name>
<accession>A0A947DJI3</accession>
<protein>
    <submittedName>
        <fullName evidence="1">Uncharacterized protein</fullName>
    </submittedName>
</protein>
<sequence>MTSVIQLEENDQWLSSLGDIYAFYAQSLTGNTSNSQTYGFEVELYALQQQREYAGHLANATQVQHVLRDLQAANLDSTGYKQQLT</sequence>
<dbReference type="AlphaFoldDB" id="A0A947DJI3"/>
<organism evidence="1 2">
    <name type="scientific">Leptothoe spongobia TAU-MAC 1115</name>
    <dbReference type="NCBI Taxonomy" id="1967444"/>
    <lineage>
        <taxon>Bacteria</taxon>
        <taxon>Bacillati</taxon>
        <taxon>Cyanobacteriota</taxon>
        <taxon>Cyanophyceae</taxon>
        <taxon>Nodosilineales</taxon>
        <taxon>Cymatolegaceae</taxon>
        <taxon>Leptothoe</taxon>
        <taxon>Leptothoe spongobia</taxon>
    </lineage>
</organism>
<comment type="caution">
    <text evidence="1">The sequence shown here is derived from an EMBL/GenBank/DDBJ whole genome shotgun (WGS) entry which is preliminary data.</text>
</comment>
<reference evidence="1" key="2">
    <citation type="journal article" date="2021" name="Mar. Drugs">
        <title>Genome Reduction and Secondary Metabolism of the Marine Sponge-Associated Cyanobacterium Leptothoe.</title>
        <authorList>
            <person name="Konstantinou D."/>
            <person name="Popin R.V."/>
            <person name="Fewer D.P."/>
            <person name="Sivonen K."/>
            <person name="Gkelis S."/>
        </authorList>
    </citation>
    <scope>NUCLEOTIDE SEQUENCE</scope>
    <source>
        <strain evidence="1">TAU-MAC 1115</strain>
    </source>
</reference>
<dbReference type="RefSeq" id="WP_215610568.1">
    <property type="nucleotide sequence ID" value="NZ_JADOES010000048.1"/>
</dbReference>
<dbReference type="Proteomes" id="UP000717364">
    <property type="component" value="Unassembled WGS sequence"/>
</dbReference>
<proteinExistence type="predicted"/>
<reference evidence="1" key="1">
    <citation type="submission" date="2020-11" db="EMBL/GenBank/DDBJ databases">
        <authorList>
            <person name="Konstantinou D."/>
            <person name="Gkelis S."/>
            <person name="Popin R."/>
            <person name="Fewer D."/>
            <person name="Sivonen K."/>
        </authorList>
    </citation>
    <scope>NUCLEOTIDE SEQUENCE</scope>
    <source>
        <strain evidence="1">TAU-MAC 1115</strain>
    </source>
</reference>
<evidence type="ECO:0000313" key="1">
    <source>
        <dbReference type="EMBL" id="MBT9317505.1"/>
    </source>
</evidence>
<gene>
    <name evidence="1" type="ORF">IXB50_18945</name>
</gene>
<dbReference type="EMBL" id="JADOES010000048">
    <property type="protein sequence ID" value="MBT9317505.1"/>
    <property type="molecule type" value="Genomic_DNA"/>
</dbReference>